<sequence>MKERTVREERRRRERTFVIRSTSGWSGAVGGFVSSPETAAEEGCMEEWSHKRRVLP</sequence>
<evidence type="ECO:0000256" key="1">
    <source>
        <dbReference type="SAM" id="MobiDB-lite"/>
    </source>
</evidence>
<dbReference type="AlphaFoldDB" id="Q56X45"/>
<feature type="region of interest" description="Disordered" evidence="1">
    <location>
        <begin position="28"/>
        <end position="56"/>
    </location>
</feature>
<protein>
    <submittedName>
        <fullName evidence="2">Uncharacterized protein</fullName>
    </submittedName>
</protein>
<accession>Q56X45</accession>
<dbReference type="EMBL" id="AK221832">
    <property type="protein sequence ID" value="BAD94057.1"/>
    <property type="molecule type" value="mRNA"/>
</dbReference>
<evidence type="ECO:0000313" key="2">
    <source>
        <dbReference type="EMBL" id="BAD94057.1"/>
    </source>
</evidence>
<reference evidence="2" key="1">
    <citation type="submission" date="2005-03" db="EMBL/GenBank/DDBJ databases">
        <title>Large-scale analysis of RIKEN Arabidopsis full-length (RAFL) cDNAs.</title>
        <authorList>
            <person name="Totoki Y."/>
            <person name="Seki M."/>
            <person name="Ishida J."/>
            <person name="Nakajima M."/>
            <person name="Enju A."/>
            <person name="Kamiya A."/>
            <person name="Narusaka M."/>
            <person name="Shin-i T."/>
            <person name="Nakagawa M."/>
            <person name="Sakamoto N."/>
            <person name="Oishi K."/>
            <person name="Kohara Y."/>
            <person name="Kobayashi M."/>
            <person name="Toyoda A."/>
            <person name="Sakaki Y."/>
            <person name="Sakurai T."/>
            <person name="Iida K."/>
            <person name="Akiyama K."/>
            <person name="Satou M."/>
            <person name="Toyoda T."/>
            <person name="Konagaya A."/>
            <person name="Carninci P."/>
            <person name="Kawai J."/>
            <person name="Hayashizaki Y."/>
            <person name="Shinozaki K."/>
        </authorList>
    </citation>
    <scope>NUCLEOTIDE SEQUENCE</scope>
</reference>
<name>Q56X45_ARATH</name>
<organism evidence="2">
    <name type="scientific">Arabidopsis thaliana</name>
    <name type="common">Mouse-ear cress</name>
    <dbReference type="NCBI Taxonomy" id="3702"/>
    <lineage>
        <taxon>Eukaryota</taxon>
        <taxon>Viridiplantae</taxon>
        <taxon>Streptophyta</taxon>
        <taxon>Embryophyta</taxon>
        <taxon>Tracheophyta</taxon>
        <taxon>Spermatophyta</taxon>
        <taxon>Magnoliopsida</taxon>
        <taxon>eudicotyledons</taxon>
        <taxon>Gunneridae</taxon>
        <taxon>Pentapetalae</taxon>
        <taxon>rosids</taxon>
        <taxon>malvids</taxon>
        <taxon>Brassicales</taxon>
        <taxon>Brassicaceae</taxon>
        <taxon>Camelineae</taxon>
        <taxon>Arabidopsis</taxon>
    </lineage>
</organism>
<proteinExistence type="evidence at transcript level"/>